<dbReference type="EMBL" id="JACKRN010001034">
    <property type="protein sequence ID" value="MCV7074167.1"/>
    <property type="molecule type" value="Genomic_DNA"/>
</dbReference>
<gene>
    <name evidence="2" type="ORF">H7H73_31715</name>
    <name evidence="3" type="ORF">MJO55_25740</name>
</gene>
<organism evidence="2 5">
    <name type="scientific">Mycolicibacterium rufum</name>
    <dbReference type="NCBI Taxonomy" id="318424"/>
    <lineage>
        <taxon>Bacteria</taxon>
        <taxon>Bacillati</taxon>
        <taxon>Actinomycetota</taxon>
        <taxon>Actinomycetes</taxon>
        <taxon>Mycobacteriales</taxon>
        <taxon>Mycobacteriaceae</taxon>
        <taxon>Mycolicibacterium</taxon>
    </lineage>
</organism>
<evidence type="ECO:0000256" key="1">
    <source>
        <dbReference type="SAM" id="MobiDB-lite"/>
    </source>
</evidence>
<reference evidence="3" key="3">
    <citation type="submission" date="2022-08" db="EMBL/GenBank/DDBJ databases">
        <title>Whole genome sequencing of non-tuberculosis mycobacteria type-strains.</title>
        <authorList>
            <person name="Igarashi Y."/>
            <person name="Osugi A."/>
            <person name="Mitarai S."/>
        </authorList>
    </citation>
    <scope>NUCLEOTIDE SEQUENCE</scope>
    <source>
        <strain evidence="3">JCM 16372</strain>
    </source>
</reference>
<protein>
    <submittedName>
        <fullName evidence="2">Uncharacterized protein</fullName>
    </submittedName>
</protein>
<accession>A0A9X2YHQ2</accession>
<dbReference type="Proteomes" id="UP001055159">
    <property type="component" value="Chromosome"/>
</dbReference>
<reference evidence="2" key="2">
    <citation type="journal article" date="2022" name="BMC Genomics">
        <title>Comparative genome analysis of mycobacteria focusing on tRNA and non-coding RNA.</title>
        <authorList>
            <person name="Behra P.R.K."/>
            <person name="Pettersson B.M.F."/>
            <person name="Ramesh M."/>
            <person name="Das S."/>
            <person name="Dasgupta S."/>
            <person name="Kirsebom L.A."/>
        </authorList>
    </citation>
    <scope>NUCLEOTIDE SEQUENCE</scope>
    <source>
        <strain evidence="2">DSM 45406</strain>
    </source>
</reference>
<evidence type="ECO:0000313" key="2">
    <source>
        <dbReference type="EMBL" id="MCV7074167.1"/>
    </source>
</evidence>
<evidence type="ECO:0000313" key="3">
    <source>
        <dbReference type="EMBL" id="ULP36544.1"/>
    </source>
</evidence>
<evidence type="ECO:0000313" key="5">
    <source>
        <dbReference type="Proteomes" id="UP001140272"/>
    </source>
</evidence>
<proteinExistence type="predicted"/>
<reference evidence="2" key="1">
    <citation type="submission" date="2020-07" db="EMBL/GenBank/DDBJ databases">
        <authorList>
            <person name="Pettersson B.M.F."/>
            <person name="Behra P.R.K."/>
            <person name="Ramesh M."/>
            <person name="Das S."/>
            <person name="Dasgupta S."/>
            <person name="Kirsebom L.A."/>
        </authorList>
    </citation>
    <scope>NUCLEOTIDE SEQUENCE</scope>
    <source>
        <strain evidence="2">DSM 45406</strain>
    </source>
</reference>
<dbReference type="AlphaFoldDB" id="A0A9X2YHQ2"/>
<evidence type="ECO:0000313" key="4">
    <source>
        <dbReference type="Proteomes" id="UP001055159"/>
    </source>
</evidence>
<dbReference type="Proteomes" id="UP001140272">
    <property type="component" value="Unassembled WGS sequence"/>
</dbReference>
<name>A0A9X2YHQ2_9MYCO</name>
<feature type="region of interest" description="Disordered" evidence="1">
    <location>
        <begin position="1"/>
        <end position="25"/>
    </location>
</feature>
<sequence>MTDDTAPEVTRPEGADPEALDDWSTHEGVTSRLIWSTPEQLPASLADSFDVRVVASQRLDGSIIAGDPGEGPFVYVANSNLWPDDARAFAAALTRAADLADRWAASEAAR</sequence>
<dbReference type="EMBL" id="CP092427">
    <property type="protein sequence ID" value="ULP36544.1"/>
    <property type="molecule type" value="Genomic_DNA"/>
</dbReference>
<keyword evidence="4" id="KW-1185">Reference proteome</keyword>
<dbReference type="RefSeq" id="WP_052428997.1">
    <property type="nucleotide sequence ID" value="NZ_CP092427.2"/>
</dbReference>